<name>A0A6A5BPM4_NAEFO</name>
<evidence type="ECO:0000313" key="2">
    <source>
        <dbReference type="Proteomes" id="UP000444721"/>
    </source>
</evidence>
<organism evidence="1 2">
    <name type="scientific">Naegleria fowleri</name>
    <name type="common">Brain eating amoeba</name>
    <dbReference type="NCBI Taxonomy" id="5763"/>
    <lineage>
        <taxon>Eukaryota</taxon>
        <taxon>Discoba</taxon>
        <taxon>Heterolobosea</taxon>
        <taxon>Tetramitia</taxon>
        <taxon>Eutetramitia</taxon>
        <taxon>Vahlkampfiidae</taxon>
        <taxon>Naegleria</taxon>
    </lineage>
</organism>
<reference evidence="1 2" key="1">
    <citation type="journal article" date="2019" name="Sci. Rep.">
        <title>Nanopore sequencing improves the draft genome of the human pathogenic amoeba Naegleria fowleri.</title>
        <authorList>
            <person name="Liechti N."/>
            <person name="Schurch N."/>
            <person name="Bruggmann R."/>
            <person name="Wittwer M."/>
        </authorList>
    </citation>
    <scope>NUCLEOTIDE SEQUENCE [LARGE SCALE GENOMIC DNA]</scope>
    <source>
        <strain evidence="1 2">ATCC 30894</strain>
    </source>
</reference>
<dbReference type="VEuPathDB" id="AmoebaDB:NfTy_068050"/>
<sequence>MSRLLFCGELQLTGLANMIDQDAGDRFVELEYRPSSMLIPMDHIHPHKELSDEPLNISYICAGGERTTYSLLFLYGYEHDFFLQVHQSNSTPNFQQVSFEKLFQNMTEKLLNLGDDSGTSETSTNGVNKDVQKNSLTNSIKKSCYSSQKYMTSFHDSREMKQIICNNSNSIVFEMMDGKLYLYDIEKVTLFPFIIPLRSNAKCIDSGIMSPVILVNDVWNDYIIALDTSHSELITKDGTFNSDCITRIAFPEKPADIKLMKCYCRKLFLFVLANNWLYVWGYNGSRYGFETCPEKEMTRITTGFENEGNIVAMDTGFAHVALLLDNGTVYVRGLNNFQQCVRSDSGCLDEFFKIPLKSPAVSTCCGSTCTCVTTQKDLILFGEVYDKFIEPLTPLAGDEEYQPFSKLWVHHREFSNEEASLGPWHGFIYRRTFQVRQHHLHLFIKKLAEKVDNPKLSDISIRVMCLDL</sequence>
<dbReference type="SUPFAM" id="SSF50985">
    <property type="entry name" value="RCC1/BLIP-II"/>
    <property type="match status" value="1"/>
</dbReference>
<dbReference type="OrthoDB" id="5370059at2759"/>
<dbReference type="VEuPathDB" id="AmoebaDB:FDP41_004261"/>
<dbReference type="RefSeq" id="XP_044561679.1">
    <property type="nucleotide sequence ID" value="XM_044707657.1"/>
</dbReference>
<gene>
    <name evidence="1" type="ORF">FDP41_004261</name>
</gene>
<dbReference type="Proteomes" id="UP000444721">
    <property type="component" value="Unassembled WGS sequence"/>
</dbReference>
<dbReference type="GeneID" id="68111479"/>
<dbReference type="AlphaFoldDB" id="A0A6A5BPM4"/>
<protein>
    <submittedName>
        <fullName evidence="1">Uncharacterized protein</fullName>
    </submittedName>
</protein>
<dbReference type="EMBL" id="VFQX01000036">
    <property type="protein sequence ID" value="KAF0976966.1"/>
    <property type="molecule type" value="Genomic_DNA"/>
</dbReference>
<comment type="caution">
    <text evidence="1">The sequence shown here is derived from an EMBL/GenBank/DDBJ whole genome shotgun (WGS) entry which is preliminary data.</text>
</comment>
<dbReference type="InterPro" id="IPR009091">
    <property type="entry name" value="RCC1/BLIP-II"/>
</dbReference>
<accession>A0A6A5BPM4</accession>
<evidence type="ECO:0000313" key="1">
    <source>
        <dbReference type="EMBL" id="KAF0976966.1"/>
    </source>
</evidence>
<proteinExistence type="predicted"/>
<keyword evidence="2" id="KW-1185">Reference proteome</keyword>
<dbReference type="VEuPathDB" id="AmoebaDB:NF0097640"/>
<dbReference type="Gene3D" id="2.130.10.30">
    <property type="entry name" value="Regulator of chromosome condensation 1/beta-lactamase-inhibitor protein II"/>
    <property type="match status" value="1"/>
</dbReference>